<dbReference type="InterPro" id="IPR011006">
    <property type="entry name" value="CheY-like_superfamily"/>
</dbReference>
<dbReference type="Gene3D" id="3.40.50.2300">
    <property type="match status" value="1"/>
</dbReference>
<dbReference type="PRINTS" id="PR00344">
    <property type="entry name" value="BCTRLSENSOR"/>
</dbReference>
<dbReference type="InterPro" id="IPR001789">
    <property type="entry name" value="Sig_transdc_resp-reg_receiver"/>
</dbReference>
<evidence type="ECO:0000256" key="6">
    <source>
        <dbReference type="ARBA" id="ARBA00022777"/>
    </source>
</evidence>
<comment type="caution">
    <text evidence="12">The sequence shown here is derived from an EMBL/GenBank/DDBJ whole genome shotgun (WGS) entry which is preliminary data.</text>
</comment>
<dbReference type="AlphaFoldDB" id="A0A7C9VTW0"/>
<name>A0A7C9VTW0_9PSEU</name>
<dbReference type="InterPro" id="IPR004358">
    <property type="entry name" value="Sig_transdc_His_kin-like_C"/>
</dbReference>
<sequence length="579" mass="62315">MNDELLRLVIKAEPDVFLLRQRGRQVAAAAGLDGQNQIRTATALSDVGRELVRQDVTTTAVFRLRTAPQPALLVELHWHGPASADSGTGWTTARRLMDDVLVTATGATLVKNAHFEPADVPRIARQCHALRADLDGSSALDELRVQNQELLETLENLEQKSKELERLNSELEDTNRGVVALYQELSEELEQTNQGVVALYAELDAKSAELREAAAARIRFWSNISHELRSPINSVVGLARLLAAPGGDPMTDDQRHHVDLINESAMTLLSLVNELLDTAKAESGGLRPKPAPVSLEHVLAGLRASTQPLLRSGDVRLVVDPVPDLPLLVTDETMLVRVLRNVVSNAVKFTERGEIRCSARHGPGADEIQLVVADTGVGIPADEQSLVFEEFYQVPGPLQVRAGGTGLGLPYARKLAEILGGTLTLDSTPGVGTQVVVTLPAAKDESVQPAPVDCVLIADGDAGARNRLHDAVRDLAKEVLEADDGRTALTLAKSRRPDLILLNASTPLMSGSAVLSVLRLDPVLRDVPVVVVCDNDPGSLARGVHGLGAALLHHSLISSETVRRAVRDAQFAVRRTDIR</sequence>
<dbReference type="SMART" id="SM00388">
    <property type="entry name" value="HisKA"/>
    <property type="match status" value="1"/>
</dbReference>
<dbReference type="Gene3D" id="1.10.287.130">
    <property type="match status" value="1"/>
</dbReference>
<dbReference type="CDD" id="cd00082">
    <property type="entry name" value="HisKA"/>
    <property type="match status" value="1"/>
</dbReference>
<dbReference type="PROSITE" id="PS50109">
    <property type="entry name" value="HIS_KIN"/>
    <property type="match status" value="1"/>
</dbReference>
<evidence type="ECO:0000256" key="9">
    <source>
        <dbReference type="SAM" id="Coils"/>
    </source>
</evidence>
<gene>
    <name evidence="12" type="ORF">G7043_32820</name>
</gene>
<evidence type="ECO:0000256" key="2">
    <source>
        <dbReference type="ARBA" id="ARBA00004236"/>
    </source>
</evidence>
<dbReference type="PANTHER" id="PTHR43047">
    <property type="entry name" value="TWO-COMPONENT HISTIDINE PROTEIN KINASE"/>
    <property type="match status" value="1"/>
</dbReference>
<evidence type="ECO:0000313" key="12">
    <source>
        <dbReference type="EMBL" id="NGY63713.1"/>
    </source>
</evidence>
<dbReference type="InterPro" id="IPR003661">
    <property type="entry name" value="HisK_dim/P_dom"/>
</dbReference>
<dbReference type="RefSeq" id="WP_166052355.1">
    <property type="nucleotide sequence ID" value="NZ_JAAMPJ010000010.1"/>
</dbReference>
<keyword evidence="5" id="KW-0808">Transferase</keyword>
<dbReference type="InterPro" id="IPR003594">
    <property type="entry name" value="HATPase_dom"/>
</dbReference>
<dbReference type="SUPFAM" id="SSF52172">
    <property type="entry name" value="CheY-like"/>
    <property type="match status" value="1"/>
</dbReference>
<dbReference type="InterPro" id="IPR005467">
    <property type="entry name" value="His_kinase_dom"/>
</dbReference>
<keyword evidence="4" id="KW-0597">Phosphoprotein</keyword>
<dbReference type="Pfam" id="PF00512">
    <property type="entry name" value="HisKA"/>
    <property type="match status" value="1"/>
</dbReference>
<comment type="caution">
    <text evidence="8">Lacks conserved residue(s) required for the propagation of feature annotation.</text>
</comment>
<keyword evidence="6" id="KW-0418">Kinase</keyword>
<dbReference type="PROSITE" id="PS50110">
    <property type="entry name" value="RESPONSE_REGULATORY"/>
    <property type="match status" value="1"/>
</dbReference>
<evidence type="ECO:0000256" key="3">
    <source>
        <dbReference type="ARBA" id="ARBA00012438"/>
    </source>
</evidence>
<evidence type="ECO:0000256" key="4">
    <source>
        <dbReference type="ARBA" id="ARBA00022553"/>
    </source>
</evidence>
<dbReference type="EMBL" id="JAAMPJ010000010">
    <property type="protein sequence ID" value="NGY63713.1"/>
    <property type="molecule type" value="Genomic_DNA"/>
</dbReference>
<dbReference type="GO" id="GO:0000155">
    <property type="term" value="F:phosphorelay sensor kinase activity"/>
    <property type="evidence" value="ECO:0007669"/>
    <property type="project" value="InterPro"/>
</dbReference>
<keyword evidence="9" id="KW-0175">Coiled coil</keyword>
<evidence type="ECO:0000256" key="5">
    <source>
        <dbReference type="ARBA" id="ARBA00022679"/>
    </source>
</evidence>
<comment type="catalytic activity">
    <reaction evidence="1">
        <text>ATP + protein L-histidine = ADP + protein N-phospho-L-histidine.</text>
        <dbReference type="EC" id="2.7.13.3"/>
    </reaction>
</comment>
<dbReference type="SMART" id="SM00387">
    <property type="entry name" value="HATPase_c"/>
    <property type="match status" value="1"/>
</dbReference>
<keyword evidence="13" id="KW-1185">Reference proteome</keyword>
<dbReference type="SUPFAM" id="SSF47384">
    <property type="entry name" value="Homodimeric domain of signal transducing histidine kinase"/>
    <property type="match status" value="1"/>
</dbReference>
<dbReference type="Gene3D" id="3.30.565.10">
    <property type="entry name" value="Histidine kinase-like ATPase, C-terminal domain"/>
    <property type="match status" value="1"/>
</dbReference>
<organism evidence="12 13">
    <name type="scientific">Lentzea alba</name>
    <dbReference type="NCBI Taxonomy" id="2714351"/>
    <lineage>
        <taxon>Bacteria</taxon>
        <taxon>Bacillati</taxon>
        <taxon>Actinomycetota</taxon>
        <taxon>Actinomycetes</taxon>
        <taxon>Pseudonocardiales</taxon>
        <taxon>Pseudonocardiaceae</taxon>
        <taxon>Lentzea</taxon>
    </lineage>
</organism>
<dbReference type="SUPFAM" id="SSF55874">
    <property type="entry name" value="ATPase domain of HSP90 chaperone/DNA topoisomerase II/histidine kinase"/>
    <property type="match status" value="1"/>
</dbReference>
<feature type="coiled-coil region" evidence="9">
    <location>
        <begin position="140"/>
        <end position="202"/>
    </location>
</feature>
<dbReference type="GO" id="GO:0005886">
    <property type="term" value="C:plasma membrane"/>
    <property type="evidence" value="ECO:0007669"/>
    <property type="project" value="UniProtKB-SubCell"/>
</dbReference>
<accession>A0A7C9VTW0</accession>
<protein>
    <recommendedName>
        <fullName evidence="3">histidine kinase</fullName>
        <ecNumber evidence="3">2.7.13.3</ecNumber>
    </recommendedName>
</protein>
<dbReference type="GO" id="GO:0009927">
    <property type="term" value="F:histidine phosphotransfer kinase activity"/>
    <property type="evidence" value="ECO:0007669"/>
    <property type="project" value="TreeGrafter"/>
</dbReference>
<evidence type="ECO:0000259" key="10">
    <source>
        <dbReference type="PROSITE" id="PS50109"/>
    </source>
</evidence>
<comment type="subcellular location">
    <subcellularLocation>
        <location evidence="2">Cell membrane</location>
    </subcellularLocation>
</comment>
<dbReference type="CDD" id="cd16922">
    <property type="entry name" value="HATPase_EvgS-ArcB-TorS-like"/>
    <property type="match status" value="1"/>
</dbReference>
<keyword evidence="7" id="KW-0902">Two-component regulatory system</keyword>
<dbReference type="InterPro" id="IPR036890">
    <property type="entry name" value="HATPase_C_sf"/>
</dbReference>
<feature type="domain" description="Response regulatory" evidence="11">
    <location>
        <begin position="454"/>
        <end position="570"/>
    </location>
</feature>
<evidence type="ECO:0000256" key="1">
    <source>
        <dbReference type="ARBA" id="ARBA00000085"/>
    </source>
</evidence>
<feature type="domain" description="Histidine kinase" evidence="10">
    <location>
        <begin position="223"/>
        <end position="443"/>
    </location>
</feature>
<evidence type="ECO:0000256" key="8">
    <source>
        <dbReference type="PROSITE-ProRule" id="PRU00169"/>
    </source>
</evidence>
<dbReference type="Pfam" id="PF02518">
    <property type="entry name" value="HATPase_c"/>
    <property type="match status" value="1"/>
</dbReference>
<evidence type="ECO:0000256" key="7">
    <source>
        <dbReference type="ARBA" id="ARBA00023012"/>
    </source>
</evidence>
<dbReference type="Proteomes" id="UP000481360">
    <property type="component" value="Unassembled WGS sequence"/>
</dbReference>
<dbReference type="EC" id="2.7.13.3" evidence="3"/>
<dbReference type="InterPro" id="IPR036097">
    <property type="entry name" value="HisK_dim/P_sf"/>
</dbReference>
<evidence type="ECO:0000259" key="11">
    <source>
        <dbReference type="PROSITE" id="PS50110"/>
    </source>
</evidence>
<dbReference type="Pfam" id="PF00072">
    <property type="entry name" value="Response_reg"/>
    <property type="match status" value="1"/>
</dbReference>
<reference evidence="12 13" key="1">
    <citation type="submission" date="2020-03" db="EMBL/GenBank/DDBJ databases">
        <title>Isolation and identification of active actinomycetes.</title>
        <authorList>
            <person name="Sun X."/>
        </authorList>
    </citation>
    <scope>NUCLEOTIDE SEQUENCE [LARGE SCALE GENOMIC DNA]</scope>
    <source>
        <strain evidence="12 13">NEAU-D13</strain>
    </source>
</reference>
<proteinExistence type="predicted"/>
<dbReference type="PANTHER" id="PTHR43047:SF72">
    <property type="entry name" value="OSMOSENSING HISTIDINE PROTEIN KINASE SLN1"/>
    <property type="match status" value="1"/>
</dbReference>
<evidence type="ECO:0000313" key="13">
    <source>
        <dbReference type="Proteomes" id="UP000481360"/>
    </source>
</evidence>